<evidence type="ECO:0000256" key="3">
    <source>
        <dbReference type="ARBA" id="ARBA00013252"/>
    </source>
</evidence>
<dbReference type="SUPFAM" id="SSF55248">
    <property type="entry name" value="PCD-like"/>
    <property type="match status" value="1"/>
</dbReference>
<keyword evidence="4 5" id="KW-0456">Lyase</keyword>
<dbReference type="EMBL" id="JACHXU010000029">
    <property type="protein sequence ID" value="MBB3209920.1"/>
    <property type="molecule type" value="Genomic_DNA"/>
</dbReference>
<comment type="catalytic activity">
    <reaction evidence="1">
        <text>(4aS,6R)-4a-hydroxy-L-erythro-5,6,7,8-tetrahydrobiopterin = (6R)-L-erythro-6,7-dihydrobiopterin + H2O</text>
        <dbReference type="Rhea" id="RHEA:11920"/>
        <dbReference type="ChEBI" id="CHEBI:15377"/>
        <dbReference type="ChEBI" id="CHEBI:15642"/>
        <dbReference type="ChEBI" id="CHEBI:43120"/>
        <dbReference type="EC" id="4.2.1.96"/>
    </reaction>
</comment>
<name>A0A7W5H9A8_9BACT</name>
<evidence type="ECO:0000313" key="5">
    <source>
        <dbReference type="EMBL" id="MBB3209920.1"/>
    </source>
</evidence>
<gene>
    <name evidence="5" type="ORF">FHS27_005765</name>
</gene>
<dbReference type="AlphaFoldDB" id="A0A7W5H9A8"/>
<sequence length="127" mass="14000">MNSSHESKPENVPNDDNLPLAQRRCSACEGGIAPIAAEEARNFADALVDWKLDETATTISRKINCKTFAKAVQCLNQIAEIAEDQQHHPDLHLTGYRHLQIVLTTHAIGGLSENDFIIAAKIDELLK</sequence>
<proteinExistence type="inferred from homology"/>
<dbReference type="Gene3D" id="3.30.1360.20">
    <property type="entry name" value="Transcriptional coactivator/pterin dehydratase"/>
    <property type="match status" value="1"/>
</dbReference>
<protein>
    <recommendedName>
        <fullName evidence="3">4a-hydroxytetrahydrobiopterin dehydratase</fullName>
        <ecNumber evidence="3">4.2.1.96</ecNumber>
    </recommendedName>
</protein>
<dbReference type="Pfam" id="PF01329">
    <property type="entry name" value="Pterin_4a"/>
    <property type="match status" value="1"/>
</dbReference>
<dbReference type="EC" id="4.2.1.96" evidence="3"/>
<accession>A0A7W5H9A8</accession>
<organism evidence="5 6">
    <name type="scientific">Aporhodopirellula rubra</name>
    <dbReference type="NCBI Taxonomy" id="980271"/>
    <lineage>
        <taxon>Bacteria</taxon>
        <taxon>Pseudomonadati</taxon>
        <taxon>Planctomycetota</taxon>
        <taxon>Planctomycetia</taxon>
        <taxon>Pirellulales</taxon>
        <taxon>Pirellulaceae</taxon>
        <taxon>Aporhodopirellula</taxon>
    </lineage>
</organism>
<dbReference type="InterPro" id="IPR036428">
    <property type="entry name" value="PCD_sf"/>
</dbReference>
<reference evidence="5 6" key="1">
    <citation type="submission" date="2020-08" db="EMBL/GenBank/DDBJ databases">
        <title>Genomic Encyclopedia of Type Strains, Phase III (KMG-III): the genomes of soil and plant-associated and newly described type strains.</title>
        <authorList>
            <person name="Whitman W."/>
        </authorList>
    </citation>
    <scope>NUCLEOTIDE SEQUENCE [LARGE SCALE GENOMIC DNA]</scope>
    <source>
        <strain evidence="5 6">CECT 8075</strain>
    </source>
</reference>
<evidence type="ECO:0000256" key="4">
    <source>
        <dbReference type="ARBA" id="ARBA00023239"/>
    </source>
</evidence>
<dbReference type="PANTHER" id="PTHR12599">
    <property type="entry name" value="PTERIN-4-ALPHA-CARBINOLAMINE DEHYDRATASE"/>
    <property type="match status" value="1"/>
</dbReference>
<dbReference type="GO" id="GO:0006729">
    <property type="term" value="P:tetrahydrobiopterin biosynthetic process"/>
    <property type="evidence" value="ECO:0007669"/>
    <property type="project" value="InterPro"/>
</dbReference>
<evidence type="ECO:0000256" key="1">
    <source>
        <dbReference type="ARBA" id="ARBA00001554"/>
    </source>
</evidence>
<dbReference type="PANTHER" id="PTHR12599:SF0">
    <property type="entry name" value="PTERIN-4-ALPHA-CARBINOLAMINE DEHYDRATASE"/>
    <property type="match status" value="1"/>
</dbReference>
<keyword evidence="6" id="KW-1185">Reference proteome</keyword>
<comment type="similarity">
    <text evidence="2">Belongs to the pterin-4-alpha-carbinolamine dehydratase family.</text>
</comment>
<dbReference type="GO" id="GO:0008124">
    <property type="term" value="F:4-alpha-hydroxytetrahydrobiopterin dehydratase activity"/>
    <property type="evidence" value="ECO:0007669"/>
    <property type="project" value="UniProtKB-EC"/>
</dbReference>
<evidence type="ECO:0000313" key="6">
    <source>
        <dbReference type="Proteomes" id="UP000536179"/>
    </source>
</evidence>
<dbReference type="RefSeq" id="WP_246421028.1">
    <property type="nucleotide sequence ID" value="NZ_JACHXU010000029.1"/>
</dbReference>
<dbReference type="Proteomes" id="UP000536179">
    <property type="component" value="Unassembled WGS sequence"/>
</dbReference>
<evidence type="ECO:0000256" key="2">
    <source>
        <dbReference type="ARBA" id="ARBA00006472"/>
    </source>
</evidence>
<dbReference type="InterPro" id="IPR001533">
    <property type="entry name" value="Pterin_deHydtase"/>
</dbReference>
<comment type="caution">
    <text evidence="5">The sequence shown here is derived from an EMBL/GenBank/DDBJ whole genome shotgun (WGS) entry which is preliminary data.</text>
</comment>